<dbReference type="Proteomes" id="UP001642540">
    <property type="component" value="Unassembled WGS sequence"/>
</dbReference>
<evidence type="ECO:0000313" key="2">
    <source>
        <dbReference type="Proteomes" id="UP001642540"/>
    </source>
</evidence>
<evidence type="ECO:0000313" key="1">
    <source>
        <dbReference type="EMBL" id="CAL8123251.1"/>
    </source>
</evidence>
<gene>
    <name evidence="1" type="ORF">ODALV1_LOCUS20141</name>
</gene>
<organism evidence="1 2">
    <name type="scientific">Orchesella dallaii</name>
    <dbReference type="NCBI Taxonomy" id="48710"/>
    <lineage>
        <taxon>Eukaryota</taxon>
        <taxon>Metazoa</taxon>
        <taxon>Ecdysozoa</taxon>
        <taxon>Arthropoda</taxon>
        <taxon>Hexapoda</taxon>
        <taxon>Collembola</taxon>
        <taxon>Entomobryomorpha</taxon>
        <taxon>Entomobryoidea</taxon>
        <taxon>Orchesellidae</taxon>
        <taxon>Orchesellinae</taxon>
        <taxon>Orchesella</taxon>
    </lineage>
</organism>
<protein>
    <submittedName>
        <fullName evidence="1">Uncharacterized protein</fullName>
    </submittedName>
</protein>
<proteinExistence type="predicted"/>
<accession>A0ABP1RAY6</accession>
<dbReference type="EMBL" id="CAXLJM020000068">
    <property type="protein sequence ID" value="CAL8123251.1"/>
    <property type="molecule type" value="Genomic_DNA"/>
</dbReference>
<keyword evidence="2" id="KW-1185">Reference proteome</keyword>
<name>A0ABP1RAY6_9HEXA</name>
<reference evidence="1 2" key="1">
    <citation type="submission" date="2024-08" db="EMBL/GenBank/DDBJ databases">
        <authorList>
            <person name="Cucini C."/>
            <person name="Frati F."/>
        </authorList>
    </citation>
    <scope>NUCLEOTIDE SEQUENCE [LARGE SCALE GENOMIC DNA]</scope>
</reference>
<sequence>MQEPITSNELGYRIDEMIARGDLKEGLEGRARTNLIKSRAEFEIPRFPKRKHVNFFMKNCFYKRQFRRKNTAWVKQMLPHDYHTVYDEVYMKKYEAAYSELVWRRRIMGHFPNDLEETGLKVVFSSEPFVEQSSNNVYLSLSLKLNVCLSLSSRVPCSSYFSQGRKLTRSSG</sequence>
<comment type="caution">
    <text evidence="1">The sequence shown here is derived from an EMBL/GenBank/DDBJ whole genome shotgun (WGS) entry which is preliminary data.</text>
</comment>